<organism evidence="2 3">
    <name type="scientific">Agrocybe chaxingu</name>
    <dbReference type="NCBI Taxonomy" id="84603"/>
    <lineage>
        <taxon>Eukaryota</taxon>
        <taxon>Fungi</taxon>
        <taxon>Dikarya</taxon>
        <taxon>Basidiomycota</taxon>
        <taxon>Agaricomycotina</taxon>
        <taxon>Agaricomycetes</taxon>
        <taxon>Agaricomycetidae</taxon>
        <taxon>Agaricales</taxon>
        <taxon>Agaricineae</taxon>
        <taxon>Strophariaceae</taxon>
        <taxon>Agrocybe</taxon>
    </lineage>
</organism>
<dbReference type="EMBL" id="JANKHO010004140">
    <property type="protein sequence ID" value="KAJ3478581.1"/>
    <property type="molecule type" value="Genomic_DNA"/>
</dbReference>
<feature type="region of interest" description="Disordered" evidence="1">
    <location>
        <begin position="20"/>
        <end position="127"/>
    </location>
</feature>
<dbReference type="AlphaFoldDB" id="A0A9W8JN86"/>
<feature type="compositionally biased region" description="Basic and acidic residues" evidence="1">
    <location>
        <begin position="109"/>
        <end position="118"/>
    </location>
</feature>
<feature type="compositionally biased region" description="Polar residues" evidence="1">
    <location>
        <begin position="20"/>
        <end position="33"/>
    </location>
</feature>
<sequence>MEDSAVSRFVLEVDHISFMGSNNASSIPNTLDSPSPAKGKGFFSYGKRSAAPATPSPLAAYPSSSSTPVAGPSTPTPPSRTTPSSSLLSAPPPVAGPSGTHFTATASKRSLEDTDHGTRTLRQRTGN</sequence>
<reference evidence="2" key="1">
    <citation type="submission" date="2022-07" db="EMBL/GenBank/DDBJ databases">
        <title>Genome Sequence of Agrocybe chaxingu.</title>
        <authorList>
            <person name="Buettner E."/>
        </authorList>
    </citation>
    <scope>NUCLEOTIDE SEQUENCE</scope>
    <source>
        <strain evidence="2">MP-N11</strain>
    </source>
</reference>
<accession>A0A9W8JN86</accession>
<feature type="compositionally biased region" description="Low complexity" evidence="1">
    <location>
        <begin position="49"/>
        <end position="73"/>
    </location>
</feature>
<name>A0A9W8JN86_9AGAR</name>
<dbReference type="OrthoDB" id="3050469at2759"/>
<evidence type="ECO:0000313" key="2">
    <source>
        <dbReference type="EMBL" id="KAJ3478581.1"/>
    </source>
</evidence>
<protein>
    <submittedName>
        <fullName evidence="2">Uncharacterized protein</fullName>
    </submittedName>
</protein>
<proteinExistence type="predicted"/>
<comment type="caution">
    <text evidence="2">The sequence shown here is derived from an EMBL/GenBank/DDBJ whole genome shotgun (WGS) entry which is preliminary data.</text>
</comment>
<evidence type="ECO:0000256" key="1">
    <source>
        <dbReference type="SAM" id="MobiDB-lite"/>
    </source>
</evidence>
<gene>
    <name evidence="2" type="ORF">NLJ89_g12375</name>
</gene>
<evidence type="ECO:0000313" key="3">
    <source>
        <dbReference type="Proteomes" id="UP001148786"/>
    </source>
</evidence>
<dbReference type="Proteomes" id="UP001148786">
    <property type="component" value="Unassembled WGS sequence"/>
</dbReference>
<keyword evidence="3" id="KW-1185">Reference proteome</keyword>